<dbReference type="CDD" id="cd00515">
    <property type="entry name" value="HAM1"/>
    <property type="match status" value="1"/>
</dbReference>
<evidence type="ECO:0000256" key="1">
    <source>
        <dbReference type="ARBA" id="ARBA00008023"/>
    </source>
</evidence>
<feature type="binding site" evidence="10">
    <location>
        <begin position="155"/>
        <end position="158"/>
    </location>
    <ligand>
        <name>substrate</name>
    </ligand>
</feature>
<comment type="subunit">
    <text evidence="2 10">Homodimer.</text>
</comment>
<gene>
    <name evidence="12" type="ORF">EJN90_13155</name>
</gene>
<dbReference type="RefSeq" id="WP_126112003.1">
    <property type="nucleotide sequence ID" value="NZ_CP034465.1"/>
</dbReference>
<comment type="caution">
    <text evidence="10">Lacks conserved residue(s) required for the propagation of feature annotation.</text>
</comment>
<dbReference type="PANTHER" id="PTHR11067">
    <property type="entry name" value="INOSINE TRIPHOSPHATE PYROPHOSPHATASE/HAM1 PROTEIN"/>
    <property type="match status" value="1"/>
</dbReference>
<dbReference type="GO" id="GO:0017111">
    <property type="term" value="F:ribonucleoside triphosphate phosphatase activity"/>
    <property type="evidence" value="ECO:0007669"/>
    <property type="project" value="InterPro"/>
</dbReference>
<evidence type="ECO:0000256" key="4">
    <source>
        <dbReference type="ARBA" id="ARBA00022741"/>
    </source>
</evidence>
<dbReference type="InterPro" id="IPR029001">
    <property type="entry name" value="ITPase-like_fam"/>
</dbReference>
<keyword evidence="13" id="KW-1185">Reference proteome</keyword>
<protein>
    <recommendedName>
        <fullName evidence="10">dITP/XTP pyrophosphatase</fullName>
        <ecNumber evidence="10">3.6.1.66</ecNumber>
    </recommendedName>
    <alternativeName>
        <fullName evidence="10">Non-canonical purine NTP pyrophosphatase</fullName>
    </alternativeName>
    <alternativeName>
        <fullName evidence="10">Non-standard purine NTP pyrophosphatase</fullName>
    </alternativeName>
    <alternativeName>
        <fullName evidence="10">Nucleoside-triphosphate diphosphatase</fullName>
    </alternativeName>
    <alternativeName>
        <fullName evidence="10">Nucleoside-triphosphate pyrophosphatase</fullName>
        <shortName evidence="10">NTPase</shortName>
    </alternativeName>
</protein>
<evidence type="ECO:0000313" key="13">
    <source>
        <dbReference type="Proteomes" id="UP000273326"/>
    </source>
</evidence>
<name>A0A3S9HDT7_9LACT</name>
<keyword evidence="5 10" id="KW-0378">Hydrolase</keyword>
<organism evidence="12 13">
    <name type="scientific">Jeotgalibaca ciconiae</name>
    <dbReference type="NCBI Taxonomy" id="2496265"/>
    <lineage>
        <taxon>Bacteria</taxon>
        <taxon>Bacillati</taxon>
        <taxon>Bacillota</taxon>
        <taxon>Bacilli</taxon>
        <taxon>Lactobacillales</taxon>
        <taxon>Carnobacteriaceae</taxon>
        <taxon>Jeotgalibaca</taxon>
    </lineage>
</organism>
<evidence type="ECO:0000256" key="5">
    <source>
        <dbReference type="ARBA" id="ARBA00022801"/>
    </source>
</evidence>
<comment type="cofactor">
    <cofactor evidence="10">
        <name>Mg(2+)</name>
        <dbReference type="ChEBI" id="CHEBI:18420"/>
    </cofactor>
    <text evidence="10">Binds 1 Mg(2+) ion per subunit.</text>
</comment>
<dbReference type="NCBIfam" id="TIGR00042">
    <property type="entry name" value="RdgB/HAM1 family non-canonical purine NTP pyrophosphatase"/>
    <property type="match status" value="1"/>
</dbReference>
<evidence type="ECO:0000256" key="3">
    <source>
        <dbReference type="ARBA" id="ARBA00022723"/>
    </source>
</evidence>
<dbReference type="InterPro" id="IPR020922">
    <property type="entry name" value="dITP/XTP_pyrophosphatase"/>
</dbReference>
<dbReference type="GO" id="GO:0005829">
    <property type="term" value="C:cytosol"/>
    <property type="evidence" value="ECO:0007669"/>
    <property type="project" value="TreeGrafter"/>
</dbReference>
<evidence type="ECO:0000313" key="12">
    <source>
        <dbReference type="EMBL" id="AZP05520.1"/>
    </source>
</evidence>
<dbReference type="EC" id="3.6.1.66" evidence="10"/>
<keyword evidence="3 10" id="KW-0479">Metal-binding</keyword>
<keyword evidence="6 10" id="KW-0460">Magnesium</keyword>
<reference evidence="13" key="1">
    <citation type="submission" date="2018-12" db="EMBL/GenBank/DDBJ databases">
        <title>Complete genome sequencing of Jeotgalibaca sp. H21T32.</title>
        <authorList>
            <person name="Bae J.-W."/>
            <person name="Lee S.-Y."/>
        </authorList>
    </citation>
    <scope>NUCLEOTIDE SEQUENCE [LARGE SCALE GENOMIC DNA]</scope>
    <source>
        <strain evidence="13">H21T32</strain>
    </source>
</reference>
<keyword evidence="7 10" id="KW-0546">Nucleotide metabolism</keyword>
<dbReference type="Pfam" id="PF01725">
    <property type="entry name" value="Ham1p_like"/>
    <property type="match status" value="1"/>
</dbReference>
<proteinExistence type="inferred from homology"/>
<dbReference type="GO" id="GO:0036222">
    <property type="term" value="F:XTP diphosphatase activity"/>
    <property type="evidence" value="ECO:0007669"/>
    <property type="project" value="UniProtKB-UniRule"/>
</dbReference>
<comment type="similarity">
    <text evidence="1 10 11">Belongs to the HAM1 NTPase family.</text>
</comment>
<comment type="function">
    <text evidence="10">Pyrophosphatase that catalyzes the hydrolysis of nucleoside triphosphates to their monophosphate derivatives, with a high preference for the non-canonical purine nucleotides XTP (xanthosine triphosphate), dITP (deoxyinosine triphosphate) and ITP. Seems to function as a house-cleaning enzyme that removes non-canonical purine nucleotides from the nucleotide pool, thus preventing their incorporation into DNA/RNA and avoiding chromosomal lesions.</text>
</comment>
<dbReference type="GO" id="GO:0009146">
    <property type="term" value="P:purine nucleoside triphosphate catabolic process"/>
    <property type="evidence" value="ECO:0007669"/>
    <property type="project" value="UniProtKB-UniRule"/>
</dbReference>
<comment type="catalytic activity">
    <reaction evidence="9 10">
        <text>XTP + H2O = XMP + diphosphate + H(+)</text>
        <dbReference type="Rhea" id="RHEA:28610"/>
        <dbReference type="ChEBI" id="CHEBI:15377"/>
        <dbReference type="ChEBI" id="CHEBI:15378"/>
        <dbReference type="ChEBI" id="CHEBI:33019"/>
        <dbReference type="ChEBI" id="CHEBI:57464"/>
        <dbReference type="ChEBI" id="CHEBI:61314"/>
        <dbReference type="EC" id="3.6.1.66"/>
    </reaction>
</comment>
<comment type="catalytic activity">
    <reaction evidence="10">
        <text>ITP + H2O = IMP + diphosphate + H(+)</text>
        <dbReference type="Rhea" id="RHEA:29399"/>
        <dbReference type="ChEBI" id="CHEBI:15377"/>
        <dbReference type="ChEBI" id="CHEBI:15378"/>
        <dbReference type="ChEBI" id="CHEBI:33019"/>
        <dbReference type="ChEBI" id="CHEBI:58053"/>
        <dbReference type="ChEBI" id="CHEBI:61402"/>
        <dbReference type="EC" id="3.6.1.66"/>
    </reaction>
</comment>
<evidence type="ECO:0000256" key="8">
    <source>
        <dbReference type="ARBA" id="ARBA00051875"/>
    </source>
</evidence>
<dbReference type="GO" id="GO:0036220">
    <property type="term" value="F:ITP diphosphatase activity"/>
    <property type="evidence" value="ECO:0007669"/>
    <property type="project" value="UniProtKB-UniRule"/>
</dbReference>
<feature type="active site" description="Proton acceptor" evidence="10">
    <location>
        <position position="72"/>
    </location>
</feature>
<evidence type="ECO:0000256" key="11">
    <source>
        <dbReference type="RuleBase" id="RU003781"/>
    </source>
</evidence>
<dbReference type="InterPro" id="IPR002637">
    <property type="entry name" value="RdgB/HAM1"/>
</dbReference>
<feature type="binding site" evidence="10">
    <location>
        <position position="72"/>
    </location>
    <ligand>
        <name>Mg(2+)</name>
        <dbReference type="ChEBI" id="CHEBI:18420"/>
    </ligand>
</feature>
<dbReference type="KEGG" id="jeh:EJN90_13155"/>
<dbReference type="NCBIfam" id="NF011397">
    <property type="entry name" value="PRK14822.1"/>
    <property type="match status" value="1"/>
</dbReference>
<dbReference type="EMBL" id="CP034465">
    <property type="protein sequence ID" value="AZP05520.1"/>
    <property type="molecule type" value="Genomic_DNA"/>
</dbReference>
<dbReference type="AlphaFoldDB" id="A0A3S9HDT7"/>
<dbReference type="FunFam" id="3.90.950.10:FF:000001">
    <property type="entry name" value="dITP/XTP pyrophosphatase"/>
    <property type="match status" value="1"/>
</dbReference>
<evidence type="ECO:0000256" key="10">
    <source>
        <dbReference type="HAMAP-Rule" id="MF_01405"/>
    </source>
</evidence>
<dbReference type="PANTHER" id="PTHR11067:SF9">
    <property type="entry name" value="INOSINE TRIPHOSPHATE PYROPHOSPHATASE"/>
    <property type="match status" value="1"/>
</dbReference>
<evidence type="ECO:0000256" key="9">
    <source>
        <dbReference type="ARBA" id="ARBA00052017"/>
    </source>
</evidence>
<feature type="binding site" evidence="10">
    <location>
        <begin position="183"/>
        <end position="184"/>
    </location>
    <ligand>
        <name>substrate</name>
    </ligand>
</feature>
<evidence type="ECO:0000256" key="7">
    <source>
        <dbReference type="ARBA" id="ARBA00023080"/>
    </source>
</evidence>
<comment type="catalytic activity">
    <reaction evidence="8 10">
        <text>dITP + H2O = dIMP + diphosphate + H(+)</text>
        <dbReference type="Rhea" id="RHEA:28342"/>
        <dbReference type="ChEBI" id="CHEBI:15377"/>
        <dbReference type="ChEBI" id="CHEBI:15378"/>
        <dbReference type="ChEBI" id="CHEBI:33019"/>
        <dbReference type="ChEBI" id="CHEBI:61194"/>
        <dbReference type="ChEBI" id="CHEBI:61382"/>
        <dbReference type="EC" id="3.6.1.66"/>
    </reaction>
</comment>
<dbReference type="Proteomes" id="UP000273326">
    <property type="component" value="Chromosome"/>
</dbReference>
<dbReference type="GO" id="GO:0046872">
    <property type="term" value="F:metal ion binding"/>
    <property type="evidence" value="ECO:0007669"/>
    <property type="project" value="UniProtKB-KW"/>
</dbReference>
<dbReference type="GO" id="GO:0009117">
    <property type="term" value="P:nucleotide metabolic process"/>
    <property type="evidence" value="ECO:0007669"/>
    <property type="project" value="UniProtKB-KW"/>
</dbReference>
<evidence type="ECO:0000256" key="6">
    <source>
        <dbReference type="ARBA" id="ARBA00022842"/>
    </source>
</evidence>
<accession>A0A3S9HDT7</accession>
<feature type="binding site" evidence="10">
    <location>
        <position position="73"/>
    </location>
    <ligand>
        <name>substrate</name>
    </ligand>
</feature>
<evidence type="ECO:0000256" key="2">
    <source>
        <dbReference type="ARBA" id="ARBA00011738"/>
    </source>
</evidence>
<feature type="binding site" evidence="10">
    <location>
        <position position="178"/>
    </location>
    <ligand>
        <name>substrate</name>
    </ligand>
</feature>
<dbReference type="HAMAP" id="MF_01405">
    <property type="entry name" value="Non_canon_purine_NTPase"/>
    <property type="match status" value="1"/>
</dbReference>
<dbReference type="GO" id="GO:0035870">
    <property type="term" value="F:dITP diphosphatase activity"/>
    <property type="evidence" value="ECO:0007669"/>
    <property type="project" value="UniProtKB-UniRule"/>
</dbReference>
<dbReference type="SUPFAM" id="SSF52972">
    <property type="entry name" value="ITPase-like"/>
    <property type="match status" value="1"/>
</dbReference>
<keyword evidence="4 10" id="KW-0547">Nucleotide-binding</keyword>
<dbReference type="GO" id="GO:0000166">
    <property type="term" value="F:nucleotide binding"/>
    <property type="evidence" value="ECO:0007669"/>
    <property type="project" value="UniProtKB-KW"/>
</dbReference>
<feature type="binding site" evidence="10">
    <location>
        <begin position="10"/>
        <end position="15"/>
    </location>
    <ligand>
        <name>substrate</name>
    </ligand>
</feature>
<dbReference type="OrthoDB" id="9807456at2"/>
<dbReference type="Gene3D" id="3.90.950.10">
    <property type="match status" value="1"/>
</dbReference>
<sequence>MGEKKIIIATKNQGKANEFKQILEPKGYIIETLIDYPDIPDVVETGFTFEENARLKAETISNLLQVPVLADDSGLCIDALDGSPGVFSARFAGEPKSDARNNAKVLAMLGELNELSRGAYFHCTLVLSSPKKESLVVEGTLSGEIAKFPVGDYGFGYDPIFFVPELGKTLGEVSEDTKNRISHRANALKKLDAQIAEWFK</sequence>